<evidence type="ECO:0000313" key="2">
    <source>
        <dbReference type="Proteomes" id="UP000637632"/>
    </source>
</evidence>
<dbReference type="Gene3D" id="3.40.470.10">
    <property type="entry name" value="Uracil-DNA glycosylase-like domain"/>
    <property type="match status" value="1"/>
</dbReference>
<protein>
    <submittedName>
        <fullName evidence="1">Uracil-DNA glycosylase</fullName>
    </submittedName>
</protein>
<dbReference type="PANTHER" id="PTHR11264">
    <property type="entry name" value="URACIL-DNA GLYCOSYLASE"/>
    <property type="match status" value="1"/>
</dbReference>
<comment type="caution">
    <text evidence="1">The sequence shown here is derived from an EMBL/GenBank/DDBJ whole genome shotgun (WGS) entry which is preliminary data.</text>
</comment>
<organism evidence="1 2">
    <name type="scientific">Undibacterium aquatile</name>
    <dbReference type="NCBI Taxonomy" id="1537398"/>
    <lineage>
        <taxon>Bacteria</taxon>
        <taxon>Pseudomonadati</taxon>
        <taxon>Pseudomonadota</taxon>
        <taxon>Betaproteobacteria</taxon>
        <taxon>Burkholderiales</taxon>
        <taxon>Oxalobacteraceae</taxon>
        <taxon>Undibacterium</taxon>
    </lineage>
</organism>
<dbReference type="PANTHER" id="PTHR11264:SF8">
    <property type="entry name" value="URACIL-DNA GLYCOSYLASE-LIKE DOMAIN-CONTAINING PROTEIN"/>
    <property type="match status" value="1"/>
</dbReference>
<dbReference type="InterPro" id="IPR036895">
    <property type="entry name" value="Uracil-DNA_glycosylase-like_sf"/>
</dbReference>
<dbReference type="InterPro" id="IPR002043">
    <property type="entry name" value="UDG_fam1"/>
</dbReference>
<evidence type="ECO:0000313" key="1">
    <source>
        <dbReference type="EMBL" id="MBC3811210.1"/>
    </source>
</evidence>
<dbReference type="SUPFAM" id="SSF52141">
    <property type="entry name" value="Uracil-DNA glycosylase-like"/>
    <property type="match status" value="1"/>
</dbReference>
<gene>
    <name evidence="1" type="ORF">H8K26_07125</name>
</gene>
<keyword evidence="2" id="KW-1185">Reference proteome</keyword>
<reference evidence="1 2" key="1">
    <citation type="submission" date="2020-08" db="EMBL/GenBank/DDBJ databases">
        <title>Novel species isolated from subtropical streams in China.</title>
        <authorList>
            <person name="Lu H."/>
        </authorList>
    </citation>
    <scope>NUCLEOTIDE SEQUENCE [LARGE SCALE GENOMIC DNA]</scope>
    <source>
        <strain evidence="1 2">CCTCC AB 2015119</strain>
    </source>
</reference>
<proteinExistence type="predicted"/>
<name>A0ABR6XF39_9BURK</name>
<sequence length="272" mass="30405">MTVRSPDNLPAQITDCIQLAHPSWHPAILNGLQAMHAADATYFSRLCSTEFLPTEGRLFAAFQQPLNEVRYVLIGEGPYPRADSATGVCFMDGAVDSLWAEDGSGLSKKVNRATSLRNFMKMLLVATGDLNQEHTSGDVMKTVATSALNDGARFIRKLADLQQNMHKHGFLLLNATLVFRDNVAPVKDGKSWQPFLQAIFASLLRQKSSTSLPSLVLWGKIAEQLKRIPETAHFPQILAEHPYNLSFIKNKEMQDFFRPMQLLHNCSKENFC</sequence>
<accession>A0ABR6XF39</accession>
<dbReference type="Proteomes" id="UP000637632">
    <property type="component" value="Unassembled WGS sequence"/>
</dbReference>
<dbReference type="EMBL" id="JACOFT010000002">
    <property type="protein sequence ID" value="MBC3811210.1"/>
    <property type="molecule type" value="Genomic_DNA"/>
</dbReference>
<dbReference type="RefSeq" id="WP_190478387.1">
    <property type="nucleotide sequence ID" value="NZ_JACOFT010000002.1"/>
</dbReference>